<evidence type="ECO:0000256" key="8">
    <source>
        <dbReference type="ARBA" id="ARBA00023125"/>
    </source>
</evidence>
<dbReference type="CDD" id="cd16928">
    <property type="entry name" value="HATPase_GyrB-like"/>
    <property type="match status" value="1"/>
</dbReference>
<evidence type="ECO:0000313" key="14">
    <source>
        <dbReference type="Proteomes" id="UP000030643"/>
    </source>
</evidence>
<dbReference type="InterPro" id="IPR013759">
    <property type="entry name" value="Topo_IIA_B_C"/>
</dbReference>
<dbReference type="InterPro" id="IPR002288">
    <property type="entry name" value="DNA_gyrase_B_C"/>
</dbReference>
<dbReference type="InterPro" id="IPR001241">
    <property type="entry name" value="Topo_IIA"/>
</dbReference>
<evidence type="ECO:0000256" key="5">
    <source>
        <dbReference type="ARBA" id="ARBA00022840"/>
    </source>
</evidence>
<dbReference type="InterPro" id="IPR036890">
    <property type="entry name" value="HATPase_C_sf"/>
</dbReference>
<dbReference type="InterPro" id="IPR000565">
    <property type="entry name" value="Topo_IIA_B"/>
</dbReference>
<feature type="site" description="Interaction with DNA" evidence="11">
    <location>
        <position position="467"/>
    </location>
</feature>
<evidence type="ECO:0000256" key="3">
    <source>
        <dbReference type="ARBA" id="ARBA00022723"/>
    </source>
</evidence>
<dbReference type="PRINTS" id="PR01159">
    <property type="entry name" value="DNAGYRASEB"/>
</dbReference>
<dbReference type="PRINTS" id="PR00418">
    <property type="entry name" value="TPI2FAMILY"/>
</dbReference>
<dbReference type="PANTHER" id="PTHR45866:SF1">
    <property type="entry name" value="DNA GYRASE SUBUNIT B, MITOCHONDRIAL"/>
    <property type="match status" value="1"/>
</dbReference>
<dbReference type="GO" id="GO:0005524">
    <property type="term" value="F:ATP binding"/>
    <property type="evidence" value="ECO:0007669"/>
    <property type="project" value="UniProtKB-UniRule"/>
</dbReference>
<dbReference type="SUPFAM" id="SSF54211">
    <property type="entry name" value="Ribosomal protein S5 domain 2-like"/>
    <property type="match status" value="1"/>
</dbReference>
<protein>
    <recommendedName>
        <fullName evidence="11">DNA gyrase subunit B</fullName>
        <ecNumber evidence="11">5.6.2.2</ecNumber>
    </recommendedName>
</protein>
<feature type="binding site" evidence="11">
    <location>
        <position position="439"/>
    </location>
    <ligand>
        <name>Mg(2+)</name>
        <dbReference type="ChEBI" id="CHEBI:18420"/>
        <label>1</label>
        <note>catalytic</note>
    </ligand>
</feature>
<dbReference type="GO" id="GO:0005737">
    <property type="term" value="C:cytoplasm"/>
    <property type="evidence" value="ECO:0007669"/>
    <property type="project" value="UniProtKB-SubCell"/>
</dbReference>
<dbReference type="Proteomes" id="UP000030643">
    <property type="component" value="Unassembled WGS sequence"/>
</dbReference>
<dbReference type="GO" id="GO:0006265">
    <property type="term" value="P:DNA topological change"/>
    <property type="evidence" value="ECO:0007669"/>
    <property type="project" value="UniProtKB-UniRule"/>
</dbReference>
<comment type="catalytic activity">
    <reaction evidence="1 11">
        <text>ATP-dependent breakage, passage and rejoining of double-stranded DNA.</text>
        <dbReference type="EC" id="5.6.2.2"/>
    </reaction>
</comment>
<comment type="subcellular location">
    <subcellularLocation>
        <location evidence="11">Cytoplasm</location>
    </subcellularLocation>
</comment>
<dbReference type="GO" id="GO:0003677">
    <property type="term" value="F:DNA binding"/>
    <property type="evidence" value="ECO:0007669"/>
    <property type="project" value="UniProtKB-KW"/>
</dbReference>
<dbReference type="EC" id="5.6.2.2" evidence="11"/>
<dbReference type="FunFam" id="3.30.565.10:FF:000002">
    <property type="entry name" value="DNA gyrase subunit B"/>
    <property type="match status" value="1"/>
</dbReference>
<evidence type="ECO:0000259" key="12">
    <source>
        <dbReference type="PROSITE" id="PS50880"/>
    </source>
</evidence>
<evidence type="ECO:0000256" key="10">
    <source>
        <dbReference type="ARBA" id="ARBA00063644"/>
    </source>
</evidence>
<dbReference type="InterPro" id="IPR020568">
    <property type="entry name" value="Ribosomal_Su5_D2-typ_SF"/>
</dbReference>
<dbReference type="Gene3D" id="3.40.50.670">
    <property type="match status" value="1"/>
</dbReference>
<feature type="binding site" evidence="11">
    <location>
        <position position="514"/>
    </location>
    <ligand>
        <name>Mg(2+)</name>
        <dbReference type="ChEBI" id="CHEBI:18420"/>
        <label>2</label>
    </ligand>
</feature>
<dbReference type="InterPro" id="IPR013760">
    <property type="entry name" value="Topo_IIA-like_dom_sf"/>
</dbReference>
<dbReference type="PANTHER" id="PTHR45866">
    <property type="entry name" value="DNA GYRASE/TOPOISOMERASE SUBUNIT B"/>
    <property type="match status" value="1"/>
</dbReference>
<dbReference type="SUPFAM" id="SSF55874">
    <property type="entry name" value="ATPase domain of HSP90 chaperone/DNA topoisomerase II/histidine kinase"/>
    <property type="match status" value="1"/>
</dbReference>
<keyword evidence="4 11" id="KW-0547">Nucleotide-binding</keyword>
<feature type="site" description="Interaction with DNA" evidence="11">
    <location>
        <position position="464"/>
    </location>
</feature>
<comment type="function">
    <text evidence="11">A type II topoisomerase that negatively supercoils closed circular double-stranded (ds) DNA in an ATP-dependent manner to modulate DNA topology and maintain chromosomes in an underwound state. Negative supercoiling favors strand separation, and DNA replication, transcription, recombination and repair, all of which involve strand separation. Also able to catalyze the interconversion of other topological isomers of dsDNA rings, including catenanes and knotted rings. Type II topoisomerases break and join 2 DNA strands simultaneously in an ATP-dependent manner.</text>
</comment>
<dbReference type="STRING" id="1329250.WOSG25_012920"/>
<feature type="binding site" evidence="11">
    <location>
        <position position="512"/>
    </location>
    <ligand>
        <name>Mg(2+)</name>
        <dbReference type="ChEBI" id="CHEBI:18420"/>
        <label>1</label>
        <note>catalytic</note>
    </ligand>
</feature>
<dbReference type="InterPro" id="IPR003594">
    <property type="entry name" value="HATPase_dom"/>
</dbReference>
<evidence type="ECO:0000256" key="9">
    <source>
        <dbReference type="ARBA" id="ARBA00023235"/>
    </source>
</evidence>
<dbReference type="NCBIfam" id="NF011501">
    <property type="entry name" value="PRK14939.1"/>
    <property type="match status" value="1"/>
</dbReference>
<dbReference type="SUPFAM" id="SSF56719">
    <property type="entry name" value="Type II DNA topoisomerase"/>
    <property type="match status" value="1"/>
</dbReference>
<dbReference type="InterPro" id="IPR018522">
    <property type="entry name" value="TopoIIA_CS"/>
</dbReference>
<evidence type="ECO:0000313" key="13">
    <source>
        <dbReference type="EMBL" id="GAK30195.1"/>
    </source>
</evidence>
<accession>A0A069CR33</accession>
<sequence>MDDETVTQMQTNADDYDASQIQVLEGLEAVRKRPGMYIGTTTSQGLHHLVWEIVDNGIDEALAGFADHITVTIDADNSIVVTDNGRGIPTDIQKKTGKPALETVFTILHAGGKFGGGGYKVSGGLHGVGASVVNALSTKLEVTVVRDDRAFYMDFTRGHVATSMKEISAENQPVSRGTIVRFMPDPDIFRETTVFDYKTLLSRVRELAFLNKGLRISITDKRPAEPVTESFHFEGGIKQYVEFLNTNKDVIFPEPIYVEGLENGIEVEVSLQYTDDFHSNMLSFTNNIHTYEGGTHETGFKAALTRVINDYARKNGQLKDSDDALSGDDVREGLTAIVSVKHPDPQFEGQTKTKLGNSDARTAVDRMFSETFSRFMLENPAVAKQIVEKGILAGKARLAAKRAREATRKKSGLEIANLPGKLADNTSKDPEISELFIVEGDSAGGSAKQGRERLTQAILPIRGKILNVEKASLDKILNNEEIRSLFTAMGTGFGNEFDVTKAKYHKLIIMTDADVDGAHIRTLLLTLIYRYMRPLLEAGYIYIAQPPLYQVRQGKFIQYLDSDEELEALIPTLPATPKPIIQRYKGLGEMDAEQLWETTMDPAARRLLQVDLDDAIEADQVFSMLMGDKVEPRREFIEQNAQYAELDV</sequence>
<dbReference type="FunFam" id="3.30.230.10:FF:000005">
    <property type="entry name" value="DNA gyrase subunit B"/>
    <property type="match status" value="1"/>
</dbReference>
<dbReference type="OrthoDB" id="9802808at2"/>
<dbReference type="CDD" id="cd03366">
    <property type="entry name" value="TOPRIM_TopoIIA_GyrB"/>
    <property type="match status" value="1"/>
</dbReference>
<evidence type="ECO:0000256" key="6">
    <source>
        <dbReference type="ARBA" id="ARBA00022842"/>
    </source>
</evidence>
<comment type="cofactor">
    <cofactor evidence="11">
        <name>Mg(2+)</name>
        <dbReference type="ChEBI" id="CHEBI:18420"/>
    </cofactor>
    <cofactor evidence="11">
        <name>Mn(2+)</name>
        <dbReference type="ChEBI" id="CHEBI:29035"/>
    </cofactor>
    <cofactor evidence="11">
        <name>Ca(2+)</name>
        <dbReference type="ChEBI" id="CHEBI:29108"/>
    </cofactor>
    <text evidence="11">Binds two Mg(2+) per subunit. The magnesium ions form salt bridges with both the protein and the DNA. Can also accept other divalent metal cations, such as Mn(2+) or Ca(2+).</text>
</comment>
<dbReference type="CDD" id="cd00822">
    <property type="entry name" value="TopoII_Trans_DNA_gyrase"/>
    <property type="match status" value="1"/>
</dbReference>
<dbReference type="HAMAP" id="MF_01898">
    <property type="entry name" value="GyrB"/>
    <property type="match status" value="1"/>
</dbReference>
<dbReference type="FunFam" id="3.40.50.670:FF:000002">
    <property type="entry name" value="DNA gyrase subunit B"/>
    <property type="match status" value="1"/>
</dbReference>
<keyword evidence="9 11" id="KW-0413">Isomerase</keyword>
<dbReference type="Pfam" id="PF01751">
    <property type="entry name" value="Toprim"/>
    <property type="match status" value="1"/>
</dbReference>
<gene>
    <name evidence="11 13" type="primary">gyrB</name>
    <name evidence="13" type="ORF">WOSG25_012920</name>
</gene>
<evidence type="ECO:0000256" key="1">
    <source>
        <dbReference type="ARBA" id="ARBA00000185"/>
    </source>
</evidence>
<dbReference type="Gene3D" id="3.30.565.10">
    <property type="entry name" value="Histidine kinase-like ATPase, C-terminal domain"/>
    <property type="match status" value="1"/>
</dbReference>
<feature type="domain" description="Toprim" evidence="12">
    <location>
        <begin position="433"/>
        <end position="547"/>
    </location>
</feature>
<feature type="binding site" evidence="11">
    <location>
        <position position="512"/>
    </location>
    <ligand>
        <name>Mg(2+)</name>
        <dbReference type="ChEBI" id="CHEBI:18420"/>
        <label>2</label>
    </ligand>
</feature>
<dbReference type="RefSeq" id="WP_027698326.1">
    <property type="nucleotide sequence ID" value="NZ_DF820484.1"/>
</dbReference>
<dbReference type="Pfam" id="PF00204">
    <property type="entry name" value="DNA_gyraseB"/>
    <property type="match status" value="1"/>
</dbReference>
<dbReference type="SMART" id="SM00433">
    <property type="entry name" value="TOP2c"/>
    <property type="match status" value="1"/>
</dbReference>
<evidence type="ECO:0000256" key="11">
    <source>
        <dbReference type="HAMAP-Rule" id="MF_01898"/>
    </source>
</evidence>
<evidence type="ECO:0000256" key="4">
    <source>
        <dbReference type="ARBA" id="ARBA00022741"/>
    </source>
</evidence>
<evidence type="ECO:0000256" key="2">
    <source>
        <dbReference type="ARBA" id="ARBA00010708"/>
    </source>
</evidence>
<dbReference type="EMBL" id="DF820484">
    <property type="protein sequence ID" value="GAK30195.1"/>
    <property type="molecule type" value="Genomic_DNA"/>
</dbReference>
<dbReference type="GO" id="GO:0006261">
    <property type="term" value="P:DNA-templated DNA replication"/>
    <property type="evidence" value="ECO:0007669"/>
    <property type="project" value="UniProtKB-UniRule"/>
</dbReference>
<dbReference type="PROSITE" id="PS50880">
    <property type="entry name" value="TOPRIM"/>
    <property type="match status" value="1"/>
</dbReference>
<dbReference type="InterPro" id="IPR011557">
    <property type="entry name" value="GyrB"/>
</dbReference>
<proteinExistence type="inferred from homology"/>
<dbReference type="GO" id="GO:0005694">
    <property type="term" value="C:chromosome"/>
    <property type="evidence" value="ECO:0007669"/>
    <property type="project" value="InterPro"/>
</dbReference>
<dbReference type="InterPro" id="IPR014721">
    <property type="entry name" value="Ribsml_uS5_D2-typ_fold_subgr"/>
</dbReference>
<dbReference type="GO" id="GO:0046872">
    <property type="term" value="F:metal ion binding"/>
    <property type="evidence" value="ECO:0007669"/>
    <property type="project" value="UniProtKB-KW"/>
</dbReference>
<comment type="similarity">
    <text evidence="2 11">Belongs to the type II topoisomerase GyrB family.</text>
</comment>
<dbReference type="Gene3D" id="3.30.230.10">
    <property type="match status" value="1"/>
</dbReference>
<name>A0A069CR33_WEIOS</name>
<keyword evidence="8" id="KW-0238">DNA-binding</keyword>
<dbReference type="Pfam" id="PF00986">
    <property type="entry name" value="DNA_gyraseB_C"/>
    <property type="match status" value="1"/>
</dbReference>
<dbReference type="SMART" id="SM00387">
    <property type="entry name" value="HATPase_c"/>
    <property type="match status" value="1"/>
</dbReference>
<keyword evidence="3 11" id="KW-0479">Metal-binding</keyword>
<reference evidence="14" key="1">
    <citation type="journal article" date="2014" name="Genome Announc.">
        <title>Draft genome sequence of Weissella oryzae SG25T, isolated from fermented rice grains.</title>
        <authorList>
            <person name="Tanizawa Y."/>
            <person name="Fujisawa T."/>
            <person name="Mochizuki T."/>
            <person name="Kaminuma E."/>
            <person name="Suzuki Y."/>
            <person name="Nakamura Y."/>
            <person name="Tohno M."/>
        </authorList>
    </citation>
    <scope>NUCLEOTIDE SEQUENCE [LARGE SCALE GENOMIC DNA]</scope>
    <source>
        <strain evidence="14">DSM 25784 / JCM 18191 / LMG 30913 / SG25</strain>
    </source>
</reference>
<dbReference type="InterPro" id="IPR006171">
    <property type="entry name" value="TOPRIM_dom"/>
</dbReference>
<evidence type="ECO:0000256" key="7">
    <source>
        <dbReference type="ARBA" id="ARBA00023029"/>
    </source>
</evidence>
<dbReference type="NCBIfam" id="NF004189">
    <property type="entry name" value="PRK05644.1"/>
    <property type="match status" value="1"/>
</dbReference>
<dbReference type="Pfam" id="PF02518">
    <property type="entry name" value="HATPase_c"/>
    <property type="match status" value="1"/>
</dbReference>
<dbReference type="NCBIfam" id="TIGR01059">
    <property type="entry name" value="gyrB"/>
    <property type="match status" value="1"/>
</dbReference>
<keyword evidence="7 11" id="KW-0799">Topoisomerase</keyword>
<organism evidence="13 14">
    <name type="scientific">Weissella oryzae (strain DSM 25784 / JCM 18191 / LMG 30913 / SG25)</name>
    <dbReference type="NCBI Taxonomy" id="1329250"/>
    <lineage>
        <taxon>Bacteria</taxon>
        <taxon>Bacillati</taxon>
        <taxon>Bacillota</taxon>
        <taxon>Bacilli</taxon>
        <taxon>Lactobacillales</taxon>
        <taxon>Lactobacillaceae</taxon>
        <taxon>Weissella</taxon>
    </lineage>
</organism>
<dbReference type="InterPro" id="IPR013506">
    <property type="entry name" value="Topo_IIA_bsu_dom2"/>
</dbReference>
<keyword evidence="11" id="KW-0963">Cytoplasm</keyword>
<dbReference type="InterPro" id="IPR034160">
    <property type="entry name" value="TOPRIM_GyrB"/>
</dbReference>
<comment type="subunit">
    <text evidence="11">Heterotetramer, composed of two GyrA and two GyrB chains. In the heterotetramer, GyrA contains the active site tyrosine that forms a transient covalent intermediate with DNA, while GyrB binds cofactors and catalyzes ATP hydrolysis.</text>
</comment>
<keyword evidence="6 11" id="KW-0460">Magnesium</keyword>
<keyword evidence="5 11" id="KW-0067">ATP-binding</keyword>
<dbReference type="AlphaFoldDB" id="A0A069CR33"/>
<keyword evidence="14" id="KW-1185">Reference proteome</keyword>
<dbReference type="eggNOG" id="COG0187">
    <property type="taxonomic scope" value="Bacteria"/>
</dbReference>
<dbReference type="GO" id="GO:0034335">
    <property type="term" value="F:DNA negative supercoiling activity"/>
    <property type="evidence" value="ECO:0007669"/>
    <property type="project" value="UniProtKB-ARBA"/>
</dbReference>
<dbReference type="PROSITE" id="PS00177">
    <property type="entry name" value="TOPOISOMERASE_II"/>
    <property type="match status" value="1"/>
</dbReference>
<comment type="subunit">
    <text evidence="10">Heterotetramer composed of ParC and ParE.</text>
</comment>
<comment type="miscellaneous">
    <text evidence="11">Few gyrases are as efficient as E.coli at forming negative supercoils. Not all organisms have 2 type II topoisomerases; in organisms with a single type II topoisomerase this enzyme also has to decatenate newly replicated chromosomes.</text>
</comment>